<proteinExistence type="predicted"/>
<feature type="domain" description="DUF4874" evidence="2">
    <location>
        <begin position="43"/>
        <end position="214"/>
    </location>
</feature>
<evidence type="ECO:0000259" key="2">
    <source>
        <dbReference type="Pfam" id="PF16173"/>
    </source>
</evidence>
<dbReference type="Pfam" id="PF16116">
    <property type="entry name" value="DUF4832"/>
    <property type="match status" value="1"/>
</dbReference>
<protein>
    <recommendedName>
        <fullName evidence="4">DUF4832 domain-containing protein</fullName>
    </recommendedName>
</protein>
<accession>A0A5J4S5Z5</accession>
<dbReference type="EMBL" id="SNRY01000387">
    <property type="protein sequence ID" value="KAA6341464.1"/>
    <property type="molecule type" value="Genomic_DNA"/>
</dbReference>
<gene>
    <name evidence="3" type="ORF">EZS27_010728</name>
</gene>
<comment type="caution">
    <text evidence="3">The sequence shown here is derived from an EMBL/GenBank/DDBJ whole genome shotgun (WGS) entry which is preliminary data.</text>
</comment>
<sequence>MKIHLLIVLAMIVGMSCSANTLKPKRFHGVYADEENIRNGLRNPERGLRLEVTLNVESNNVSTPSNITARLESEAKKYASDSITLVQTYFYLSGIEGKPLEQRHFDAMQVFFDKLRDLGMKSVLRFAYERDFMGRVKSGPTAEDIHRHIQQLKPFLETNKDVILVLQAGFIGAWGEWHSSIHGLENSNKTKKNILEWICDLAPEGRMVQVRIPNCKNLLKGDEKWYNKLSFHDDFIVIKPHVWDGEMSEGTPAYEQIVKESPYLLVDGELPWGFWSINNDLDDKQGGWLIEGEQAARRLFLQHFTSLSAIHNYKEKDAIEKFSMLYWKETPISEAFLSENKMPVSDSYFLKKDGSKAGRNVFDYVRDHLGYRIELQEIKTNSKWKKGKNNPVEISLINRGFSMLFNEHPVYLVLIDSWGKVRHTTLTEANVNDWQPYNPQDATKIPLVHRITANILLSETLPHGIYQLGLWIPDASQKLMYNSQFAIQCANSDVAWKTTPDGYGINCLIDIRYNDEQGFFRLYFAIVPYQNA</sequence>
<dbReference type="AlphaFoldDB" id="A0A5J4S5Z5"/>
<dbReference type="Pfam" id="PF16173">
    <property type="entry name" value="DUF4874"/>
    <property type="match status" value="1"/>
</dbReference>
<reference evidence="3" key="1">
    <citation type="submission" date="2019-03" db="EMBL/GenBank/DDBJ databases">
        <title>Single cell metagenomics reveals metabolic interactions within the superorganism composed of flagellate Streblomastix strix and complex community of Bacteroidetes bacteria on its surface.</title>
        <authorList>
            <person name="Treitli S.C."/>
            <person name="Kolisko M."/>
            <person name="Husnik F."/>
            <person name="Keeling P."/>
            <person name="Hampl V."/>
        </authorList>
    </citation>
    <scope>NUCLEOTIDE SEQUENCE</scope>
    <source>
        <strain evidence="3">STM</strain>
    </source>
</reference>
<organism evidence="3">
    <name type="scientific">termite gut metagenome</name>
    <dbReference type="NCBI Taxonomy" id="433724"/>
    <lineage>
        <taxon>unclassified sequences</taxon>
        <taxon>metagenomes</taxon>
        <taxon>organismal metagenomes</taxon>
    </lineage>
</organism>
<evidence type="ECO:0000259" key="1">
    <source>
        <dbReference type="Pfam" id="PF16116"/>
    </source>
</evidence>
<evidence type="ECO:0000313" key="3">
    <source>
        <dbReference type="EMBL" id="KAA6341464.1"/>
    </source>
</evidence>
<dbReference type="InterPro" id="IPR032267">
    <property type="entry name" value="DUF4832"/>
</dbReference>
<feature type="domain" description="DUF4832" evidence="1">
    <location>
        <begin position="228"/>
        <end position="491"/>
    </location>
</feature>
<dbReference type="InterPro" id="IPR032379">
    <property type="entry name" value="DUF4874"/>
</dbReference>
<name>A0A5J4S5Z5_9ZZZZ</name>
<dbReference type="PROSITE" id="PS51257">
    <property type="entry name" value="PROKAR_LIPOPROTEIN"/>
    <property type="match status" value="1"/>
</dbReference>
<evidence type="ECO:0008006" key="4">
    <source>
        <dbReference type="Google" id="ProtNLM"/>
    </source>
</evidence>